<dbReference type="AlphaFoldDB" id="A0A2Z5ZL01"/>
<dbReference type="Gene3D" id="3.40.190.10">
    <property type="entry name" value="Periplasmic binding protein-like II"/>
    <property type="match status" value="1"/>
</dbReference>
<evidence type="ECO:0000313" key="3">
    <source>
        <dbReference type="EMBL" id="BBC81105.1"/>
    </source>
</evidence>
<accession>A0A2Z5ZL01</accession>
<gene>
    <name evidence="3" type="ORF">AcetOrient_orf04195</name>
</gene>
<dbReference type="InterPro" id="IPR001638">
    <property type="entry name" value="Solute-binding_3/MltF_N"/>
</dbReference>
<dbReference type="Pfam" id="PF00497">
    <property type="entry name" value="SBP_bac_3"/>
    <property type="match status" value="1"/>
</dbReference>
<organism evidence="3 4">
    <name type="scientific">Acetobacter orientalis</name>
    <dbReference type="NCBI Taxonomy" id="146474"/>
    <lineage>
        <taxon>Bacteria</taxon>
        <taxon>Pseudomonadati</taxon>
        <taxon>Pseudomonadota</taxon>
        <taxon>Alphaproteobacteria</taxon>
        <taxon>Acetobacterales</taxon>
        <taxon>Acetobacteraceae</taxon>
        <taxon>Acetobacter</taxon>
    </lineage>
</organism>
<dbReference type="KEGG" id="aot:AcetOri_orf04195"/>
<evidence type="ECO:0000313" key="4">
    <source>
        <dbReference type="Proteomes" id="UP000270034"/>
    </source>
</evidence>
<name>A0A2Z5ZL01_9PROT</name>
<proteinExistence type="predicted"/>
<feature type="region of interest" description="Disordered" evidence="1">
    <location>
        <begin position="1"/>
        <end position="20"/>
    </location>
</feature>
<sequence length="118" mass="12769">MHKPDPPPMTFIQGSDASKPEGMDIDVVRALAQRWHASLSLITMDFTGLFPSLAAQRCGLVISGIIQLADREKNFDAVAYQETALTVVARANTPPLKAWPNCLAKPLPCKQAQATQPA</sequence>
<dbReference type="Proteomes" id="UP000270034">
    <property type="component" value="Chromosome"/>
</dbReference>
<dbReference type="SUPFAM" id="SSF53850">
    <property type="entry name" value="Periplasmic binding protein-like II"/>
    <property type="match status" value="1"/>
</dbReference>
<feature type="domain" description="Solute-binding protein family 3/N-terminal" evidence="2">
    <location>
        <begin position="4"/>
        <end position="94"/>
    </location>
</feature>
<protein>
    <submittedName>
        <fullName evidence="3">ABC transporter amino acid permease</fullName>
    </submittedName>
</protein>
<evidence type="ECO:0000259" key="2">
    <source>
        <dbReference type="Pfam" id="PF00497"/>
    </source>
</evidence>
<dbReference type="EMBL" id="AP018515">
    <property type="protein sequence ID" value="BBC81105.1"/>
    <property type="molecule type" value="Genomic_DNA"/>
</dbReference>
<evidence type="ECO:0000256" key="1">
    <source>
        <dbReference type="SAM" id="MobiDB-lite"/>
    </source>
</evidence>
<reference evidence="3 4" key="1">
    <citation type="submission" date="2018-02" db="EMBL/GenBank/DDBJ databases">
        <title>Acetobacter orientalis genome.</title>
        <authorList>
            <person name="Nakashima N."/>
            <person name="Tamura T."/>
        </authorList>
    </citation>
    <scope>NUCLEOTIDE SEQUENCE [LARGE SCALE GENOMIC DNA]</scope>
    <source>
        <strain evidence="3 4">FAN1</strain>
    </source>
</reference>